<dbReference type="InterPro" id="IPR002575">
    <property type="entry name" value="Aminoglycoside_PTrfase"/>
</dbReference>
<feature type="domain" description="Aminoglycoside phosphotransferase" evidence="1">
    <location>
        <begin position="87"/>
        <end position="185"/>
    </location>
</feature>
<keyword evidence="2" id="KW-0808">Transferase</keyword>
<dbReference type="RefSeq" id="WP_192778194.1">
    <property type="nucleotide sequence ID" value="NZ_BAAASY010000022.1"/>
</dbReference>
<gene>
    <name evidence="2" type="ORF">H4W81_006448</name>
</gene>
<dbReference type="Gene3D" id="3.90.1200.10">
    <property type="match status" value="1"/>
</dbReference>
<comment type="caution">
    <text evidence="2">The sequence shown here is derived from an EMBL/GenBank/DDBJ whole genome shotgun (WGS) entry which is preliminary data.</text>
</comment>
<proteinExistence type="predicted"/>
<evidence type="ECO:0000259" key="1">
    <source>
        <dbReference type="Pfam" id="PF01636"/>
    </source>
</evidence>
<evidence type="ECO:0000313" key="2">
    <source>
        <dbReference type="EMBL" id="MBE1563669.1"/>
    </source>
</evidence>
<keyword evidence="2" id="KW-0418">Kinase</keyword>
<dbReference type="InterPro" id="IPR011009">
    <property type="entry name" value="Kinase-like_dom_sf"/>
</dbReference>
<accession>A0ABR9KNR2</accession>
<reference evidence="2 3" key="1">
    <citation type="submission" date="2020-10" db="EMBL/GenBank/DDBJ databases">
        <title>Sequencing the genomes of 1000 actinobacteria strains.</title>
        <authorList>
            <person name="Klenk H.-P."/>
        </authorList>
    </citation>
    <scope>NUCLEOTIDE SEQUENCE [LARGE SCALE GENOMIC DNA]</scope>
    <source>
        <strain evidence="2 3">DSM 43748</strain>
    </source>
</reference>
<dbReference type="Proteomes" id="UP000661607">
    <property type="component" value="Unassembled WGS sequence"/>
</dbReference>
<keyword evidence="3" id="KW-1185">Reference proteome</keyword>
<organism evidence="2 3">
    <name type="scientific">Nonomuraea africana</name>
    <dbReference type="NCBI Taxonomy" id="46171"/>
    <lineage>
        <taxon>Bacteria</taxon>
        <taxon>Bacillati</taxon>
        <taxon>Actinomycetota</taxon>
        <taxon>Actinomycetes</taxon>
        <taxon>Streptosporangiales</taxon>
        <taxon>Streptosporangiaceae</taxon>
        <taxon>Nonomuraea</taxon>
    </lineage>
</organism>
<dbReference type="EMBL" id="JADBEF010000001">
    <property type="protein sequence ID" value="MBE1563669.1"/>
    <property type="molecule type" value="Genomic_DNA"/>
</dbReference>
<sequence length="254" mass="28497">MARNRLAGGNDGGAVRMGATVRRPARAWTESVHHLLRHLERKGFAGAPRALGIDSDGREILTFLDGETVGDHPVWPEWTRAEDTLLQVAWWLRAYHEAVADFVPPADARWRIGPPWSPGSIIGHNDAGPFNAAWRSGRLVGFFDWDFAGPTTVGSDVAWMALAWVPLYARRVAAAEGFTDFAARPRRLRLFLDAYGWTGNPELIIKEVQARMSVRIGEIRRFGVTDDELYVRLLERGVADDLDLAIRELDDFLR</sequence>
<name>A0ABR9KNR2_9ACTN</name>
<dbReference type="SUPFAM" id="SSF56112">
    <property type="entry name" value="Protein kinase-like (PK-like)"/>
    <property type="match status" value="1"/>
</dbReference>
<evidence type="ECO:0000313" key="3">
    <source>
        <dbReference type="Proteomes" id="UP000661607"/>
    </source>
</evidence>
<dbReference type="GO" id="GO:0016301">
    <property type="term" value="F:kinase activity"/>
    <property type="evidence" value="ECO:0007669"/>
    <property type="project" value="UniProtKB-KW"/>
</dbReference>
<dbReference type="Pfam" id="PF01636">
    <property type="entry name" value="APH"/>
    <property type="match status" value="1"/>
</dbReference>
<protein>
    <submittedName>
        <fullName evidence="2">Aminoglycoside phosphotransferase (APT) family kinase protein</fullName>
    </submittedName>
</protein>